<name>A0A8W8IR99_MAGGI</name>
<sequence length="1184" mass="129801">MFSAVNTEQGFQRSFMDIYKIVVLILVFSVLKASSQNDSNLEDTADVTTLSAVSFMPPTTILTSLTKTTNAFTDSSETVITDKKEEYQISSSGLESSSELSTPKDLSEKITSDVEVSSESARGDRDKDQVSQHDNEESSSETTKSVEEESPVTISNVEISLENTTKSGESSKEASEITTSNLEVIETTTSKQEEPSGLSLTTTLLLPTETTEKTTQTETTTKPSNTETSTTNNSDIKELSTDGIYVQVLGKSGKFVIGRTKNPQNDPNKLMVTFDSIQEKDSNGNNVGTSGRFKHIFNNFAGQKFDISELTDDTYQNLAVKRLDCTAYLDTVGARLAVQIYLFREEGSVSQGDEESRVSKGTLKFNVFIENWKFCGSDGMECRKGKKSEFGEFIDFALSIKGSKPPNNKINKRTNAQEFDMGGSASVVLFKQAKYDESSAYENLPQGFPKIIQKGSRQLFVFRFRKFSTSVFYDPLLNIDANVSTVENKSSIAVPSTSQSRIADVTTVPFSEETLESNSFTSTSIPPSTIKSTSPLLTYPPSILVPSTSSAIPSLETTTQRISIPTLVTSGSSLQTTSYTQTSLTETTTALNETAPSTTSVTTEGVISTHSVTSLVTTTTLPEDFSLGNTRELSTDGIYVRVLKKSGKFVIGRTKNPQNDPNKLMVTFDSIQEKDSNGNNVGTSGRFKHIFNNFAGQKFDISELTDDKYQNLAVKRLDCTTYLDTVGASLTVQIFLFREIGTVIQGDEVSHVSKGTLKFNIIIENWKFCGSNGVECRKGKQLEYGEFIDFTMSIKGSKVATKKDKSKRTSAKEFYLGGNSSVVLSEKVKYDDDSAYENLPQGFPQLIQRGSRQSFVFRFRKFDKTVFYDPQLNVDGSKETDETRTSTTDTDNNSLDSSNLAPVTAGVSSRTEFLSAEGLTVKIHGQSGKMTIGYGEDPDQDSNKVQVTFDAIGEIATDGTEIGKTGQQTHTFNTFANLDFSFSQIIDDRYMNLSSKRVDFSAKFPSTGGRLVVQVFVFTQAGEISIDGERTAVTAGTVKFNILVESWGFCGYNGVTCTKGNVEQKGEAIDFTISVKGKGDQQVRTRGKRTDGEEFDLGGQASLLLSRKIQRDGGAYESMPSGYPLLSGRGSKTVFLLRLPRFKTSVLYDPMIVLSQANHANNCMNVTFYQVIAFVLILTSGILI</sequence>
<dbReference type="PANTHER" id="PTHR34733:SF1">
    <property type="match status" value="1"/>
</dbReference>
<feature type="compositionally biased region" description="Polar residues" evidence="1">
    <location>
        <begin position="152"/>
        <end position="168"/>
    </location>
</feature>
<accession>A0A8W8IR99</accession>
<feature type="region of interest" description="Disordered" evidence="1">
    <location>
        <begin position="873"/>
        <end position="901"/>
    </location>
</feature>
<dbReference type="Proteomes" id="UP000005408">
    <property type="component" value="Unassembled WGS sequence"/>
</dbReference>
<evidence type="ECO:0000313" key="2">
    <source>
        <dbReference type="EnsemblMetazoa" id="G15234.1:cds"/>
    </source>
</evidence>
<feature type="compositionally biased region" description="Basic and acidic residues" evidence="1">
    <location>
        <begin position="121"/>
        <end position="136"/>
    </location>
</feature>
<organism evidence="2 3">
    <name type="scientific">Magallana gigas</name>
    <name type="common">Pacific oyster</name>
    <name type="synonym">Crassostrea gigas</name>
    <dbReference type="NCBI Taxonomy" id="29159"/>
    <lineage>
        <taxon>Eukaryota</taxon>
        <taxon>Metazoa</taxon>
        <taxon>Spiralia</taxon>
        <taxon>Lophotrochozoa</taxon>
        <taxon>Mollusca</taxon>
        <taxon>Bivalvia</taxon>
        <taxon>Autobranchia</taxon>
        <taxon>Pteriomorphia</taxon>
        <taxon>Ostreida</taxon>
        <taxon>Ostreoidea</taxon>
        <taxon>Ostreidae</taxon>
        <taxon>Magallana</taxon>
    </lineage>
</organism>
<feature type="compositionally biased region" description="Low complexity" evidence="1">
    <location>
        <begin position="885"/>
        <end position="900"/>
    </location>
</feature>
<keyword evidence="3" id="KW-1185">Reference proteome</keyword>
<feature type="compositionally biased region" description="Polar residues" evidence="1">
    <location>
        <begin position="176"/>
        <end position="190"/>
    </location>
</feature>
<feature type="region of interest" description="Disordered" evidence="1">
    <location>
        <begin position="87"/>
        <end position="236"/>
    </location>
</feature>
<dbReference type="PANTHER" id="PTHR34733">
    <property type="match status" value="1"/>
</dbReference>
<proteinExistence type="predicted"/>
<evidence type="ECO:0000313" key="3">
    <source>
        <dbReference type="Proteomes" id="UP000005408"/>
    </source>
</evidence>
<dbReference type="EnsemblMetazoa" id="G15234.1">
    <property type="protein sequence ID" value="G15234.1:cds"/>
    <property type="gene ID" value="G15234"/>
</dbReference>
<reference evidence="2" key="1">
    <citation type="submission" date="2022-08" db="UniProtKB">
        <authorList>
            <consortium name="EnsemblMetazoa"/>
        </authorList>
    </citation>
    <scope>IDENTIFICATION</scope>
    <source>
        <strain evidence="2">05x7-T-G4-1.051#20</strain>
    </source>
</reference>
<protein>
    <submittedName>
        <fullName evidence="2">Uncharacterized protein</fullName>
    </submittedName>
</protein>
<feature type="compositionally biased region" description="Low complexity" evidence="1">
    <location>
        <begin position="195"/>
        <end position="234"/>
    </location>
</feature>
<feature type="compositionally biased region" description="Low complexity" evidence="1">
    <location>
        <begin position="90"/>
        <end position="101"/>
    </location>
</feature>
<dbReference type="AlphaFoldDB" id="A0A8W8IR99"/>
<evidence type="ECO:0000256" key="1">
    <source>
        <dbReference type="SAM" id="MobiDB-lite"/>
    </source>
</evidence>